<gene>
    <name evidence="1" type="ORF">HMPREF9442_00868</name>
</gene>
<evidence type="ECO:0000313" key="2">
    <source>
        <dbReference type="Proteomes" id="UP000005546"/>
    </source>
</evidence>
<protein>
    <submittedName>
        <fullName evidence="1">Uncharacterized protein</fullName>
    </submittedName>
</protein>
<dbReference type="Proteomes" id="UP000005546">
    <property type="component" value="Unassembled WGS sequence"/>
</dbReference>
<name>F3QRV2_9BACT</name>
<keyword evidence="2" id="KW-1185">Reference proteome</keyword>
<reference evidence="1 2" key="1">
    <citation type="submission" date="2011-02" db="EMBL/GenBank/DDBJ databases">
        <authorList>
            <person name="Weinstock G."/>
            <person name="Sodergren E."/>
            <person name="Clifton S."/>
            <person name="Fulton L."/>
            <person name="Fulton B."/>
            <person name="Courtney L."/>
            <person name="Fronick C."/>
            <person name="Harrison M."/>
            <person name="Strong C."/>
            <person name="Farmer C."/>
            <person name="Delahaunty K."/>
            <person name="Markovic C."/>
            <person name="Hall O."/>
            <person name="Minx P."/>
            <person name="Tomlinson C."/>
            <person name="Mitreva M."/>
            <person name="Hou S."/>
            <person name="Chen J."/>
            <person name="Wollam A."/>
            <person name="Pepin K.H."/>
            <person name="Johnson M."/>
            <person name="Bhonagiri V."/>
            <person name="Zhang X."/>
            <person name="Suruliraj S."/>
            <person name="Warren W."/>
            <person name="Chinwalla A."/>
            <person name="Mardis E.R."/>
            <person name="Wilson R.K."/>
        </authorList>
    </citation>
    <scope>NUCLEOTIDE SEQUENCE [LARGE SCALE GENOMIC DNA]</scope>
    <source>
        <strain evidence="1 2">YIT 11841</strain>
    </source>
</reference>
<dbReference type="AlphaFoldDB" id="F3QRV2"/>
<dbReference type="EMBL" id="AFBR01000023">
    <property type="protein sequence ID" value="EGG55815.1"/>
    <property type="molecule type" value="Genomic_DNA"/>
</dbReference>
<evidence type="ECO:0000313" key="1">
    <source>
        <dbReference type="EMBL" id="EGG55815.1"/>
    </source>
</evidence>
<sequence length="42" mass="4822">MKIGVPFCAKQKINLRRTIFRSAPDDFQISAQRKSLSKILKS</sequence>
<proteinExistence type="predicted"/>
<dbReference type="HOGENOM" id="CLU_3255359_0_0_10"/>
<organism evidence="1 2">
    <name type="scientific">Paraprevotella xylaniphila YIT 11841</name>
    <dbReference type="NCBI Taxonomy" id="762982"/>
    <lineage>
        <taxon>Bacteria</taxon>
        <taxon>Pseudomonadati</taxon>
        <taxon>Bacteroidota</taxon>
        <taxon>Bacteroidia</taxon>
        <taxon>Bacteroidales</taxon>
        <taxon>Prevotellaceae</taxon>
        <taxon>Paraprevotella</taxon>
    </lineage>
</organism>
<comment type="caution">
    <text evidence="1">The sequence shown here is derived from an EMBL/GenBank/DDBJ whole genome shotgun (WGS) entry which is preliminary data.</text>
</comment>
<accession>F3QRV2</accession>